<gene>
    <name evidence="2" type="ORF">MRATA1EN1_LOCUS4431</name>
</gene>
<evidence type="ECO:0000313" key="2">
    <source>
        <dbReference type="EMBL" id="CAI9155469.1"/>
    </source>
</evidence>
<evidence type="ECO:0000256" key="1">
    <source>
        <dbReference type="SAM" id="MobiDB-lite"/>
    </source>
</evidence>
<dbReference type="EMBL" id="OX459948">
    <property type="protein sequence ID" value="CAI9155469.1"/>
    <property type="molecule type" value="Genomic_DNA"/>
</dbReference>
<proteinExistence type="predicted"/>
<name>A0ABN8Y2E5_RANTA</name>
<sequence>MWKLQLEARQWFGKEKMTAGIRMTWETGKKEMSVVRLAGLDSFDTAGERVVGVMDDIQISSLLNHIQREADPRLPWLGHNLPCGQDGTRWLIKPTRFIWSGGEGKGEEEGKTGWKDPSCSSHSPPRDNREGPVSGLLETLAVGTTLTVSINHQFALAIWPDTRGQNPVASRGPRRGF</sequence>
<organism evidence="2 3">
    <name type="scientific">Rangifer tarandus platyrhynchus</name>
    <name type="common">Svalbard reindeer</name>
    <dbReference type="NCBI Taxonomy" id="3082113"/>
    <lineage>
        <taxon>Eukaryota</taxon>
        <taxon>Metazoa</taxon>
        <taxon>Chordata</taxon>
        <taxon>Craniata</taxon>
        <taxon>Vertebrata</taxon>
        <taxon>Euteleostomi</taxon>
        <taxon>Mammalia</taxon>
        <taxon>Eutheria</taxon>
        <taxon>Laurasiatheria</taxon>
        <taxon>Artiodactyla</taxon>
        <taxon>Ruminantia</taxon>
        <taxon>Pecora</taxon>
        <taxon>Cervidae</taxon>
        <taxon>Odocoileinae</taxon>
        <taxon>Rangifer</taxon>
    </lineage>
</organism>
<accession>A0ABN8Y2E5</accession>
<dbReference type="Proteomes" id="UP001176941">
    <property type="component" value="Chromosome 12"/>
</dbReference>
<keyword evidence="3" id="KW-1185">Reference proteome</keyword>
<evidence type="ECO:0000313" key="3">
    <source>
        <dbReference type="Proteomes" id="UP001176941"/>
    </source>
</evidence>
<reference evidence="2" key="1">
    <citation type="submission" date="2023-04" db="EMBL/GenBank/DDBJ databases">
        <authorList>
            <consortium name="ELIXIR-Norway"/>
        </authorList>
    </citation>
    <scope>NUCLEOTIDE SEQUENCE [LARGE SCALE GENOMIC DNA]</scope>
</reference>
<feature type="region of interest" description="Disordered" evidence="1">
    <location>
        <begin position="101"/>
        <end position="133"/>
    </location>
</feature>
<feature type="compositionally biased region" description="Basic and acidic residues" evidence="1">
    <location>
        <begin position="104"/>
        <end position="114"/>
    </location>
</feature>
<protein>
    <submittedName>
        <fullName evidence="2">Uncharacterized protein</fullName>
    </submittedName>
</protein>